<dbReference type="Gene3D" id="1.25.40.20">
    <property type="entry name" value="Ankyrin repeat-containing domain"/>
    <property type="match status" value="7"/>
</dbReference>
<feature type="repeat" description="ANK" evidence="3">
    <location>
        <begin position="505"/>
        <end position="526"/>
    </location>
</feature>
<feature type="repeat" description="ANK" evidence="3">
    <location>
        <begin position="865"/>
        <end position="885"/>
    </location>
</feature>
<evidence type="ECO:0000256" key="4">
    <source>
        <dbReference type="SAM" id="MobiDB-lite"/>
    </source>
</evidence>
<feature type="repeat" description="ANK" evidence="3">
    <location>
        <begin position="629"/>
        <end position="661"/>
    </location>
</feature>
<dbReference type="GeneID" id="116303375"/>
<feature type="compositionally biased region" description="Low complexity" evidence="4">
    <location>
        <begin position="1"/>
        <end position="21"/>
    </location>
</feature>
<dbReference type="InterPro" id="IPR051165">
    <property type="entry name" value="Multifunctional_ANK_Repeat"/>
</dbReference>
<feature type="repeat" description="ANK" evidence="3">
    <location>
        <begin position="695"/>
        <end position="715"/>
    </location>
</feature>
<evidence type="ECO:0000256" key="1">
    <source>
        <dbReference type="ARBA" id="ARBA00022737"/>
    </source>
</evidence>
<dbReference type="Pfam" id="PF00023">
    <property type="entry name" value="Ank"/>
    <property type="match status" value="2"/>
</dbReference>
<evidence type="ECO:0000256" key="2">
    <source>
        <dbReference type="ARBA" id="ARBA00023043"/>
    </source>
</evidence>
<proteinExistence type="predicted"/>
<feature type="repeat" description="ANK" evidence="3">
    <location>
        <begin position="548"/>
        <end position="588"/>
    </location>
</feature>
<dbReference type="RefSeq" id="XP_031568764.1">
    <property type="nucleotide sequence ID" value="XM_031712904.1"/>
</dbReference>
<feature type="repeat" description="ANK" evidence="3">
    <location>
        <begin position="729"/>
        <end position="761"/>
    </location>
</feature>
<feature type="repeat" description="ANK" evidence="3">
    <location>
        <begin position="338"/>
        <end position="370"/>
    </location>
</feature>
<sequence length="902" mass="96929">MENNLSSSSSNVNGSGMFSGSRRLSVRPSSPTGFETGGRRSSRAMLDQKDLSPAILKMELLSRVITLAMKKEWSSVEQHLNILEKNNLDLSSSELEDNGLTPLMLASRDNKHNIVEKLLELGAVVTDKDKEGRNALHYAASTGSDGIVKLLLTKKVDATVPAGPLEQLPLHMACSRPSGALEIVRILLKVSGKDCKLIQDKSGASPLFLAVSVGNQQVVKELLFSQAEQQVNLIKTETGETCLHAAVKRKDLEITKILIESNCPIDVKNNDGQTALHVAAMEGDETIVKLLFAAKADANVADNHDRTPLHIAAQKGHSSISEFLIDKFRANVNLRTKDGSTLMHVAAHAGHPDTALVFLRRGVPMHMPNKDGAVCLHAAARKGHVGVVKALLSKGALVDTKTKDDYTALHIAVQHGKPLVVQTLLGFGANVQLKGGKEQQTPLHIAARIKDGELVAEMLIKSGANVNAPRVNGETAVHIAARFGNLATLKLILSEKADAARRAKNGETPLHHAIKNGRLKELEELIIVLFKSKSKAVAKLVLNMPTDKGETPLHYAAQLSKASIRGNFGVSIAKLLLRYGADCTAVTHSSKETPLHDCSRSGNNDTLKIILESMPQSKIQAAVNKRSTVGLAPLHVASEKGHLDVVKTLLKFQARGDVFDDTGRAALHLAAERGHLEVAQELLEHKAYVNAKTKVGLTPLHLAAESGHKELVGLLASRYMASIDALTLDKKTPLHLAAEKGRISVCQHLLEIQADISAVDNKGQTPLHYAAQNDHSEVVSLFLKHKPDLLQEVNAEGCTCVHIAAMKGSVAVMKKLIKFNPAGIITSRNKSKNATPLLLAAAGGHKEVVEVLIAYGALASDEDVDGMTVLHLAARYGHVDVLEVLRGKVPWNMASVKVVGLS</sequence>
<dbReference type="SMART" id="SM00248">
    <property type="entry name" value="ANK"/>
    <property type="match status" value="23"/>
</dbReference>
<dbReference type="InterPro" id="IPR036770">
    <property type="entry name" value="Ankyrin_rpt-contain_sf"/>
</dbReference>
<feature type="repeat" description="ANK" evidence="3">
    <location>
        <begin position="762"/>
        <end position="789"/>
    </location>
</feature>
<feature type="repeat" description="ANK" evidence="3">
    <location>
        <begin position="304"/>
        <end position="327"/>
    </location>
</feature>
<dbReference type="AlphaFoldDB" id="A0A6P8IPE6"/>
<dbReference type="PANTHER" id="PTHR24123:SF141">
    <property type="entry name" value="ANKYRIN 2, ISOFORM U"/>
    <property type="match status" value="1"/>
</dbReference>
<feature type="repeat" description="ANK" evidence="3">
    <location>
        <begin position="832"/>
        <end position="864"/>
    </location>
</feature>
<feature type="repeat" description="ANK" evidence="3">
    <location>
        <begin position="371"/>
        <end position="403"/>
    </location>
</feature>
<feature type="repeat" description="ANK" evidence="3">
    <location>
        <begin position="404"/>
        <end position="436"/>
    </location>
</feature>
<evidence type="ECO:0000256" key="3">
    <source>
        <dbReference type="PROSITE-ProRule" id="PRU00023"/>
    </source>
</evidence>
<keyword evidence="2 3" id="KW-0040">ANK repeat</keyword>
<feature type="repeat" description="ANK" evidence="3">
    <location>
        <begin position="131"/>
        <end position="163"/>
    </location>
</feature>
<dbReference type="InParanoid" id="A0A6P8IPE6"/>
<feature type="repeat" description="ANK" evidence="3">
    <location>
        <begin position="271"/>
        <end position="303"/>
    </location>
</feature>
<gene>
    <name evidence="6" type="primary">LOC116303375</name>
</gene>
<dbReference type="OrthoDB" id="195446at2759"/>
<protein>
    <submittedName>
        <fullName evidence="6">Ankyrin-3-like isoform X1</fullName>
    </submittedName>
</protein>
<organism evidence="5 6">
    <name type="scientific">Actinia tenebrosa</name>
    <name type="common">Australian red waratah sea anemone</name>
    <dbReference type="NCBI Taxonomy" id="6105"/>
    <lineage>
        <taxon>Eukaryota</taxon>
        <taxon>Metazoa</taxon>
        <taxon>Cnidaria</taxon>
        <taxon>Anthozoa</taxon>
        <taxon>Hexacorallia</taxon>
        <taxon>Actiniaria</taxon>
        <taxon>Actiniidae</taxon>
        <taxon>Actinia</taxon>
    </lineage>
</organism>
<dbReference type="InterPro" id="IPR002110">
    <property type="entry name" value="Ankyrin_rpt"/>
</dbReference>
<dbReference type="Proteomes" id="UP000515163">
    <property type="component" value="Unplaced"/>
</dbReference>
<feature type="region of interest" description="Disordered" evidence="4">
    <location>
        <begin position="1"/>
        <end position="46"/>
    </location>
</feature>
<keyword evidence="5" id="KW-1185">Reference proteome</keyword>
<name>A0A6P8IPE6_ACTTE</name>
<feature type="repeat" description="ANK" evidence="3">
    <location>
        <begin position="438"/>
        <end position="471"/>
    </location>
</feature>
<evidence type="ECO:0000313" key="5">
    <source>
        <dbReference type="Proteomes" id="UP000515163"/>
    </source>
</evidence>
<dbReference type="PROSITE" id="PS50297">
    <property type="entry name" value="ANK_REP_REGION"/>
    <property type="match status" value="18"/>
</dbReference>
<feature type="repeat" description="ANK" evidence="3">
    <location>
        <begin position="662"/>
        <end position="694"/>
    </location>
</feature>
<dbReference type="Pfam" id="PF12796">
    <property type="entry name" value="Ank_2"/>
    <property type="match status" value="9"/>
</dbReference>
<feature type="repeat" description="ANK" evidence="3">
    <location>
        <begin position="98"/>
        <end position="130"/>
    </location>
</feature>
<keyword evidence="1" id="KW-0677">Repeat</keyword>
<dbReference type="KEGG" id="aten:116303375"/>
<feature type="repeat" description="ANK" evidence="3">
    <location>
        <begin position="472"/>
        <end position="504"/>
    </location>
</feature>
<evidence type="ECO:0000313" key="6">
    <source>
        <dbReference type="RefSeq" id="XP_031568764.1"/>
    </source>
</evidence>
<dbReference type="PROSITE" id="PS50088">
    <property type="entry name" value="ANK_REPEAT"/>
    <property type="match status" value="19"/>
</dbReference>
<accession>A0A6P8IPE6</accession>
<dbReference type="PANTHER" id="PTHR24123">
    <property type="entry name" value="ANKYRIN REPEAT-CONTAINING"/>
    <property type="match status" value="1"/>
</dbReference>
<reference evidence="6" key="1">
    <citation type="submission" date="2025-08" db="UniProtKB">
        <authorList>
            <consortium name="RefSeq"/>
        </authorList>
    </citation>
    <scope>IDENTIFICATION</scope>
</reference>
<dbReference type="PRINTS" id="PR01415">
    <property type="entry name" value="ANKYRIN"/>
</dbReference>
<dbReference type="SUPFAM" id="SSF48403">
    <property type="entry name" value="Ankyrin repeat"/>
    <property type="match status" value="3"/>
</dbReference>
<feature type="repeat" description="ANK" evidence="3">
    <location>
        <begin position="238"/>
        <end position="270"/>
    </location>
</feature>